<keyword evidence="16" id="KW-0675">Receptor</keyword>
<dbReference type="InterPro" id="IPR039426">
    <property type="entry name" value="TonB-dep_rcpt-like"/>
</dbReference>
<keyword evidence="6" id="KW-0408">Iron</keyword>
<evidence type="ECO:0000256" key="7">
    <source>
        <dbReference type="ARBA" id="ARBA00023065"/>
    </source>
</evidence>
<dbReference type="InterPro" id="IPR036942">
    <property type="entry name" value="Beta-barrel_TonB_sf"/>
</dbReference>
<dbReference type="RefSeq" id="WP_141396564.1">
    <property type="nucleotide sequence ID" value="NZ_NWVC01000013.1"/>
</dbReference>
<comment type="similarity">
    <text evidence="11 12">Belongs to the TonB-dependent receptor family.</text>
</comment>
<organism evidence="16 17">
    <name type="scientific">Sphingomonas adhaesiva</name>
    <dbReference type="NCBI Taxonomy" id="28212"/>
    <lineage>
        <taxon>Bacteria</taxon>
        <taxon>Pseudomonadati</taxon>
        <taxon>Pseudomonadota</taxon>
        <taxon>Alphaproteobacteria</taxon>
        <taxon>Sphingomonadales</taxon>
        <taxon>Sphingomonadaceae</taxon>
        <taxon>Sphingomonas</taxon>
    </lineage>
</organism>
<evidence type="ECO:0000256" key="13">
    <source>
        <dbReference type="SAM" id="SignalP"/>
    </source>
</evidence>
<name>A0A2A4I381_9SPHN</name>
<keyword evidence="10 11" id="KW-0998">Cell outer membrane</keyword>
<dbReference type="GO" id="GO:0009279">
    <property type="term" value="C:cell outer membrane"/>
    <property type="evidence" value="ECO:0007669"/>
    <property type="project" value="UniProtKB-SubCell"/>
</dbReference>
<dbReference type="SUPFAM" id="SSF56935">
    <property type="entry name" value="Porins"/>
    <property type="match status" value="1"/>
</dbReference>
<keyword evidence="3 11" id="KW-1134">Transmembrane beta strand</keyword>
<feature type="chain" id="PRO_5012314057" evidence="13">
    <location>
        <begin position="25"/>
        <end position="797"/>
    </location>
</feature>
<evidence type="ECO:0000256" key="10">
    <source>
        <dbReference type="ARBA" id="ARBA00023237"/>
    </source>
</evidence>
<dbReference type="PANTHER" id="PTHR32552:SF81">
    <property type="entry name" value="TONB-DEPENDENT OUTER MEMBRANE RECEPTOR"/>
    <property type="match status" value="1"/>
</dbReference>
<keyword evidence="4" id="KW-0410">Iron transport</keyword>
<dbReference type="Pfam" id="PF00593">
    <property type="entry name" value="TonB_dep_Rec_b-barrel"/>
    <property type="match status" value="1"/>
</dbReference>
<dbReference type="Proteomes" id="UP000218323">
    <property type="component" value="Unassembled WGS sequence"/>
</dbReference>
<protein>
    <submittedName>
        <fullName evidence="16">TonB-dependent receptor</fullName>
    </submittedName>
</protein>
<reference evidence="16 17" key="1">
    <citation type="submission" date="2017-09" db="EMBL/GenBank/DDBJ databases">
        <title>Sphingomonas adhaesiva DSM 7418, whole genome shotgun sequence.</title>
        <authorList>
            <person name="Feng G."/>
            <person name="Zhu H."/>
        </authorList>
    </citation>
    <scope>NUCLEOTIDE SEQUENCE [LARGE SCALE GENOMIC DNA]</scope>
    <source>
        <strain evidence="16 17">DSM 7418</strain>
    </source>
</reference>
<evidence type="ECO:0000256" key="9">
    <source>
        <dbReference type="ARBA" id="ARBA00023136"/>
    </source>
</evidence>
<evidence type="ECO:0000256" key="3">
    <source>
        <dbReference type="ARBA" id="ARBA00022452"/>
    </source>
</evidence>
<comment type="caution">
    <text evidence="16">The sequence shown here is derived from an EMBL/GenBank/DDBJ whole genome shotgun (WGS) entry which is preliminary data.</text>
</comment>
<keyword evidence="17" id="KW-1185">Reference proteome</keyword>
<feature type="domain" description="TonB-dependent receptor plug" evidence="15">
    <location>
        <begin position="55"/>
        <end position="160"/>
    </location>
</feature>
<evidence type="ECO:0000256" key="5">
    <source>
        <dbReference type="ARBA" id="ARBA00022692"/>
    </source>
</evidence>
<evidence type="ECO:0000256" key="8">
    <source>
        <dbReference type="ARBA" id="ARBA00023077"/>
    </source>
</evidence>
<keyword evidence="8 12" id="KW-0798">TonB box</keyword>
<evidence type="ECO:0000313" key="16">
    <source>
        <dbReference type="EMBL" id="PCG13101.1"/>
    </source>
</evidence>
<evidence type="ECO:0000259" key="15">
    <source>
        <dbReference type="Pfam" id="PF07715"/>
    </source>
</evidence>
<evidence type="ECO:0000256" key="2">
    <source>
        <dbReference type="ARBA" id="ARBA00022448"/>
    </source>
</evidence>
<dbReference type="Pfam" id="PF07715">
    <property type="entry name" value="Plug"/>
    <property type="match status" value="1"/>
</dbReference>
<evidence type="ECO:0000256" key="6">
    <source>
        <dbReference type="ARBA" id="ARBA00023004"/>
    </source>
</evidence>
<feature type="signal peptide" evidence="13">
    <location>
        <begin position="1"/>
        <end position="24"/>
    </location>
</feature>
<keyword evidence="13" id="KW-0732">Signal</keyword>
<comment type="subcellular location">
    <subcellularLocation>
        <location evidence="1 11">Cell outer membrane</location>
        <topology evidence="1 11">Multi-pass membrane protein</topology>
    </subcellularLocation>
</comment>
<sequence>MRKSKLVRLCTVVCAVSAPCCVHAQQTESPPASAEANAQGIGDIVVTAQRRTEDAQRTALSIEVLGGEQLRNVGVSNPDDITKVVPGVQVSGGATTQIYVRGVGDFGVTAVANPAVVTSLDGVAISRPQAISGNLFDLERVEVLRGPQGTLYGRNASGGALNLLTAQPRLGELSGYAEGTVGNYDLLGIEGAVNAPLGGRGALRLSYQLTSRDGYLSDGSDDDKHQSVRLQTRFELGDRLTVRALASYTHLGGRGPGLTIIPAPPALSPWTGNTSDVAGDLFIKAAADAFAASGGQSPPPFLLANPKDYELFQDVDSYAGQAQLDYDLGGVTLTAIPGYRRTETRITVPTNFLYSLGGRYGPAGERADGETSDQYSLEIRLSGDTERLDWVVGAYGFKEDQSTDFVLRGGPILSTRNSLDLSTEALAAFGQATWGVLDGVRLTGGVRYTRDKRGASNFQVQAISPSITVPAAVTGLPPAPCLPETGAAPGSLCPLVNQAPGFYDSAVTFERVTWKAGFEADLAERSLLFGDVSTGFKAGGFNQAVSLTTPTELNPFRPETVTAYTLGIKNRFLDNRLQVNAEAFYLDYNNLQLSGNAFDGAGLVSIATQNAGKARVLGGNLNVIAKPWRGGTLRGSVEYLDAEYREYLVQQPAAFVSPQRTTCAISAPNAGGIVTVDCSGKTLIRSPRWSGAVGFGQEVDLAGGTLAFDADAAFATSRYLTTDFLPSQRADGYVNVSLSLSYRPAGDRWLIGAFVRNLTNEVIYTGGGGTQSPFVDGWTTSAIAPPRTYGARFRVSF</sequence>
<keyword evidence="9 11" id="KW-0472">Membrane</keyword>
<dbReference type="AlphaFoldDB" id="A0A2A4I381"/>
<keyword evidence="5 11" id="KW-0812">Transmembrane</keyword>
<keyword evidence="2 11" id="KW-0813">Transport</keyword>
<evidence type="ECO:0000259" key="14">
    <source>
        <dbReference type="Pfam" id="PF00593"/>
    </source>
</evidence>
<accession>A0A2A4I381</accession>
<evidence type="ECO:0000256" key="12">
    <source>
        <dbReference type="RuleBase" id="RU003357"/>
    </source>
</evidence>
<keyword evidence="7" id="KW-0406">Ion transport</keyword>
<evidence type="ECO:0000256" key="11">
    <source>
        <dbReference type="PROSITE-ProRule" id="PRU01360"/>
    </source>
</evidence>
<feature type="domain" description="TonB-dependent receptor-like beta-barrel" evidence="14">
    <location>
        <begin position="304"/>
        <end position="758"/>
    </location>
</feature>
<dbReference type="GO" id="GO:0006826">
    <property type="term" value="P:iron ion transport"/>
    <property type="evidence" value="ECO:0007669"/>
    <property type="project" value="UniProtKB-KW"/>
</dbReference>
<evidence type="ECO:0000313" key="17">
    <source>
        <dbReference type="Proteomes" id="UP000218323"/>
    </source>
</evidence>
<dbReference type="Gene3D" id="2.40.170.20">
    <property type="entry name" value="TonB-dependent receptor, beta-barrel domain"/>
    <property type="match status" value="1"/>
</dbReference>
<evidence type="ECO:0000256" key="4">
    <source>
        <dbReference type="ARBA" id="ARBA00022496"/>
    </source>
</evidence>
<gene>
    <name evidence="16" type="ORF">COA07_16465</name>
</gene>
<dbReference type="InterPro" id="IPR000531">
    <property type="entry name" value="Beta-barrel_TonB"/>
</dbReference>
<proteinExistence type="inferred from homology"/>
<dbReference type="EMBL" id="NWVC01000013">
    <property type="protein sequence ID" value="PCG13101.1"/>
    <property type="molecule type" value="Genomic_DNA"/>
</dbReference>
<dbReference type="PANTHER" id="PTHR32552">
    <property type="entry name" value="FERRICHROME IRON RECEPTOR-RELATED"/>
    <property type="match status" value="1"/>
</dbReference>
<evidence type="ECO:0000256" key="1">
    <source>
        <dbReference type="ARBA" id="ARBA00004571"/>
    </source>
</evidence>
<dbReference type="InterPro" id="IPR012910">
    <property type="entry name" value="Plug_dom"/>
</dbReference>
<dbReference type="PROSITE" id="PS52016">
    <property type="entry name" value="TONB_DEPENDENT_REC_3"/>
    <property type="match status" value="1"/>
</dbReference>